<accession>A0A3G4ZNH0</accession>
<organism evidence="2">
    <name type="scientific">Terrestrivirus sp</name>
    <dbReference type="NCBI Taxonomy" id="2487775"/>
    <lineage>
        <taxon>Viruses</taxon>
        <taxon>Varidnaviria</taxon>
        <taxon>Bamfordvirae</taxon>
        <taxon>Nucleocytoviricota</taxon>
        <taxon>Megaviricetes</taxon>
        <taxon>Imitervirales</taxon>
        <taxon>Mimiviridae</taxon>
        <taxon>Klosneuvirinae</taxon>
    </lineage>
</organism>
<dbReference type="EMBL" id="MK071984">
    <property type="protein sequence ID" value="AYV76427.1"/>
    <property type="molecule type" value="Genomic_DNA"/>
</dbReference>
<feature type="compositionally biased region" description="Polar residues" evidence="1">
    <location>
        <begin position="47"/>
        <end position="65"/>
    </location>
</feature>
<evidence type="ECO:0000313" key="2">
    <source>
        <dbReference type="EMBL" id="AYV76427.1"/>
    </source>
</evidence>
<evidence type="ECO:0000256" key="1">
    <source>
        <dbReference type="SAM" id="MobiDB-lite"/>
    </source>
</evidence>
<reference evidence="2" key="1">
    <citation type="submission" date="2018-10" db="EMBL/GenBank/DDBJ databases">
        <title>Hidden diversity of soil giant viruses.</title>
        <authorList>
            <person name="Schulz F."/>
            <person name="Alteio L."/>
            <person name="Goudeau D."/>
            <person name="Ryan E.M."/>
            <person name="Malmstrom R.R."/>
            <person name="Blanchard J."/>
            <person name="Woyke T."/>
        </authorList>
    </citation>
    <scope>NUCLEOTIDE SEQUENCE</scope>
    <source>
        <strain evidence="2">TEV1</strain>
    </source>
</reference>
<name>A0A3G4ZNH0_9VIRU</name>
<protein>
    <submittedName>
        <fullName evidence="2">Uncharacterized protein</fullName>
    </submittedName>
</protein>
<gene>
    <name evidence="2" type="ORF">Terrestrivirus6_53</name>
</gene>
<feature type="region of interest" description="Disordered" evidence="1">
    <location>
        <begin position="34"/>
        <end position="65"/>
    </location>
</feature>
<proteinExistence type="predicted"/>
<sequence length="190" mass="21152">MGCKTCRGIVGRDISTGGWAEFCSTECRRQYTNGNVQNGRPVARPGYQSQPAQQIQSRNQPGQTNQPMFVMGSNRPTCRMCQNFANVNHSGGYYDYCTHHYNIFLQNRNQQIQSQRVMAAPVFVAPAHVQFAQMNVPVHVGGGHVVAARVTVPVQTPVFVQQHSVPPCIMCGMFPRHGNSLYCSVRCRGY</sequence>